<gene>
    <name evidence="2" type="ORF">EYH02_00880</name>
</gene>
<dbReference type="AlphaFoldDB" id="A0A833DT93"/>
<sequence>MTLTIENVASYLGQPIYDIYGRKVGILVSVYSDVDGTVTALEIMTNDAIYETIPAERFEYDSEGLKLLPEWLVNARKIEKKLDVVRKRVRALEELYKRGEVPEHAYKELKEKLWREFEKVKADAKTLKDILRKRSYELENFVLHIEKAMTHLMVSYTAGEIPEQGFKNSMDMLRYAKQAAQAEKKAVEEHISLISKLEREALAAVSTGEEEVKAPTSSTSPITVKVVNSG</sequence>
<proteinExistence type="predicted"/>
<name>A0A833DT93_9CREN</name>
<organism evidence="2 3">
    <name type="scientific">Ignisphaera aggregans</name>
    <dbReference type="NCBI Taxonomy" id="334771"/>
    <lineage>
        <taxon>Archaea</taxon>
        <taxon>Thermoproteota</taxon>
        <taxon>Thermoprotei</taxon>
        <taxon>Desulfurococcales</taxon>
        <taxon>Desulfurococcaceae</taxon>
        <taxon>Ignisphaera</taxon>
    </lineage>
</organism>
<comment type="caution">
    <text evidence="2">The sequence shown here is derived from an EMBL/GenBank/DDBJ whole genome shotgun (WGS) entry which is preliminary data.</text>
</comment>
<dbReference type="InterPro" id="IPR041461">
    <property type="entry name" value="CdvA_CC"/>
</dbReference>
<protein>
    <recommendedName>
        <fullName evidence="1">CdvA-like coiled-coil domain-containing protein</fullName>
    </recommendedName>
</protein>
<feature type="domain" description="CdvA-like coiled-coil" evidence="1">
    <location>
        <begin position="87"/>
        <end position="205"/>
    </location>
</feature>
<evidence type="ECO:0000313" key="2">
    <source>
        <dbReference type="EMBL" id="HIP56615.1"/>
    </source>
</evidence>
<dbReference type="EMBL" id="DQTV01000017">
    <property type="protein sequence ID" value="HIP56615.1"/>
    <property type="molecule type" value="Genomic_DNA"/>
</dbReference>
<evidence type="ECO:0000313" key="3">
    <source>
        <dbReference type="Proteomes" id="UP000605805"/>
    </source>
</evidence>
<dbReference type="Pfam" id="PF18822">
    <property type="entry name" value="CdvA"/>
    <property type="match status" value="1"/>
</dbReference>
<accession>A0A833DT93</accession>
<reference evidence="2" key="1">
    <citation type="journal article" date="2020" name="ISME J.">
        <title>Gammaproteobacteria mediating utilization of methyl-, sulfur- and petroleum organic compounds in deep ocean hydrothermal plumes.</title>
        <authorList>
            <person name="Zhou Z."/>
            <person name="Liu Y."/>
            <person name="Pan J."/>
            <person name="Cron B.R."/>
            <person name="Toner B.M."/>
            <person name="Anantharaman K."/>
            <person name="Breier J.A."/>
            <person name="Dick G.J."/>
            <person name="Li M."/>
        </authorList>
    </citation>
    <scope>NUCLEOTIDE SEQUENCE</scope>
    <source>
        <strain evidence="2">SZUA-1435</strain>
    </source>
</reference>
<dbReference type="Proteomes" id="UP000605805">
    <property type="component" value="Unassembled WGS sequence"/>
</dbReference>
<evidence type="ECO:0000259" key="1">
    <source>
        <dbReference type="Pfam" id="PF18822"/>
    </source>
</evidence>